<dbReference type="InterPro" id="IPR000276">
    <property type="entry name" value="GPCR_Rhodpsn"/>
</dbReference>
<gene>
    <name evidence="12" type="ORF">PEVE_00017413</name>
</gene>
<dbReference type="PROSITE" id="PS00237">
    <property type="entry name" value="G_PROTEIN_RECEP_F1_1"/>
    <property type="match status" value="1"/>
</dbReference>
<evidence type="ECO:0000256" key="4">
    <source>
        <dbReference type="ARBA" id="ARBA00022989"/>
    </source>
</evidence>
<accession>A0ABN8LH49</accession>
<feature type="transmembrane region" description="Helical" evidence="10">
    <location>
        <begin position="129"/>
        <end position="148"/>
    </location>
</feature>
<evidence type="ECO:0000256" key="2">
    <source>
        <dbReference type="ARBA" id="ARBA00010663"/>
    </source>
</evidence>
<dbReference type="Pfam" id="PF00001">
    <property type="entry name" value="7tm_1"/>
    <property type="match status" value="1"/>
</dbReference>
<evidence type="ECO:0000259" key="11">
    <source>
        <dbReference type="PROSITE" id="PS50262"/>
    </source>
</evidence>
<feature type="transmembrane region" description="Helical" evidence="10">
    <location>
        <begin position="245"/>
        <end position="266"/>
    </location>
</feature>
<name>A0ABN8LH49_9CNID</name>
<proteinExistence type="inferred from homology"/>
<keyword evidence="3 9" id="KW-0812">Transmembrane</keyword>
<comment type="similarity">
    <text evidence="2 9">Belongs to the G-protein coupled receptor 1 family.</text>
</comment>
<evidence type="ECO:0000256" key="7">
    <source>
        <dbReference type="ARBA" id="ARBA00023170"/>
    </source>
</evidence>
<keyword evidence="5 9" id="KW-0297">G-protein coupled receptor</keyword>
<keyword evidence="7 9" id="KW-0675">Receptor</keyword>
<dbReference type="CDD" id="cd00637">
    <property type="entry name" value="7tm_classA_rhodopsin-like"/>
    <property type="match status" value="1"/>
</dbReference>
<comment type="caution">
    <text evidence="12">The sequence shown here is derived from an EMBL/GenBank/DDBJ whole genome shotgun (WGS) entry which is preliminary data.</text>
</comment>
<dbReference type="Gene3D" id="1.20.1070.10">
    <property type="entry name" value="Rhodopsin 7-helix transmembrane proteins"/>
    <property type="match status" value="1"/>
</dbReference>
<evidence type="ECO:0000256" key="9">
    <source>
        <dbReference type="RuleBase" id="RU000688"/>
    </source>
</evidence>
<comment type="subcellular location">
    <subcellularLocation>
        <location evidence="1">Membrane</location>
        <topology evidence="1">Multi-pass membrane protein</topology>
    </subcellularLocation>
</comment>
<keyword evidence="13" id="KW-1185">Reference proteome</keyword>
<feature type="transmembrane region" description="Helical" evidence="10">
    <location>
        <begin position="163"/>
        <end position="184"/>
    </location>
</feature>
<dbReference type="PROSITE" id="PS50262">
    <property type="entry name" value="G_PROTEIN_RECEP_F1_2"/>
    <property type="match status" value="1"/>
</dbReference>
<dbReference type="InterPro" id="IPR017452">
    <property type="entry name" value="GPCR_Rhodpsn_7TM"/>
</dbReference>
<keyword evidence="6 10" id="KW-0472">Membrane</keyword>
<dbReference type="Proteomes" id="UP001159427">
    <property type="component" value="Unassembled WGS sequence"/>
</dbReference>
<reference evidence="12 13" key="1">
    <citation type="submission" date="2022-05" db="EMBL/GenBank/DDBJ databases">
        <authorList>
            <consortium name="Genoscope - CEA"/>
            <person name="William W."/>
        </authorList>
    </citation>
    <scope>NUCLEOTIDE SEQUENCE [LARGE SCALE GENOMIC DNA]</scope>
</reference>
<evidence type="ECO:0000256" key="10">
    <source>
        <dbReference type="SAM" id="Phobius"/>
    </source>
</evidence>
<dbReference type="PRINTS" id="PR01012">
    <property type="entry name" value="NRPEPTIDEYR"/>
</dbReference>
<sequence length="316" mass="36187">MEALNSVINALLYSILIVAAFLGNFLVLLVVVRNRFMHTTTNFLLANLAVASLWTATWSIPFVVATLLPHHLGKVADFMCKFISMNNLSGVSILVSASTMAILALERYYALLKPMDTQMRLTKGDVKRVVAGLWLFRILLNTPTIIYAEYDGQQCVYVLDKKAYGLLVILFTTLATCIITFCYFRIIKELYFSKTVCREDVDPLNDLKSKRRIVKLLLIQVTGFFVCYIPFVIVEFVIPCKMPKLLYICTYLLYCSAAVNPIIYAFRSSNYRKAYREIVLHLKEWICVCCFKKEELPDHLSSTDKCKVGRFEITYC</sequence>
<dbReference type="PRINTS" id="PR00237">
    <property type="entry name" value="GPCRRHODOPSN"/>
</dbReference>
<evidence type="ECO:0000256" key="5">
    <source>
        <dbReference type="ARBA" id="ARBA00023040"/>
    </source>
</evidence>
<feature type="transmembrane region" description="Helical" evidence="10">
    <location>
        <begin position="88"/>
        <end position="109"/>
    </location>
</feature>
<feature type="domain" description="G-protein coupled receptors family 1 profile" evidence="11">
    <location>
        <begin position="23"/>
        <end position="264"/>
    </location>
</feature>
<dbReference type="PANTHER" id="PTHR45695:SF9">
    <property type="entry name" value="LEUCOKININ RECEPTOR"/>
    <property type="match status" value="1"/>
</dbReference>
<feature type="transmembrane region" description="Helical" evidence="10">
    <location>
        <begin position="216"/>
        <end position="239"/>
    </location>
</feature>
<feature type="transmembrane region" description="Helical" evidence="10">
    <location>
        <begin position="44"/>
        <end position="68"/>
    </location>
</feature>
<organism evidence="12 13">
    <name type="scientific">Porites evermanni</name>
    <dbReference type="NCBI Taxonomy" id="104178"/>
    <lineage>
        <taxon>Eukaryota</taxon>
        <taxon>Metazoa</taxon>
        <taxon>Cnidaria</taxon>
        <taxon>Anthozoa</taxon>
        <taxon>Hexacorallia</taxon>
        <taxon>Scleractinia</taxon>
        <taxon>Fungiina</taxon>
        <taxon>Poritidae</taxon>
        <taxon>Porites</taxon>
    </lineage>
</organism>
<dbReference type="PANTHER" id="PTHR45695">
    <property type="entry name" value="LEUCOKININ RECEPTOR-RELATED"/>
    <property type="match status" value="1"/>
</dbReference>
<dbReference type="SUPFAM" id="SSF81321">
    <property type="entry name" value="Family A G protein-coupled receptor-like"/>
    <property type="match status" value="1"/>
</dbReference>
<evidence type="ECO:0000256" key="1">
    <source>
        <dbReference type="ARBA" id="ARBA00004141"/>
    </source>
</evidence>
<feature type="transmembrane region" description="Helical" evidence="10">
    <location>
        <begin position="12"/>
        <end position="32"/>
    </location>
</feature>
<evidence type="ECO:0000313" key="12">
    <source>
        <dbReference type="EMBL" id="CAH3015498.1"/>
    </source>
</evidence>
<evidence type="ECO:0000256" key="6">
    <source>
        <dbReference type="ARBA" id="ARBA00023136"/>
    </source>
</evidence>
<dbReference type="EMBL" id="CALNXI010000024">
    <property type="protein sequence ID" value="CAH3015498.1"/>
    <property type="molecule type" value="Genomic_DNA"/>
</dbReference>
<keyword evidence="8 9" id="KW-0807">Transducer</keyword>
<keyword evidence="4 10" id="KW-1133">Transmembrane helix</keyword>
<evidence type="ECO:0000313" key="13">
    <source>
        <dbReference type="Proteomes" id="UP001159427"/>
    </source>
</evidence>
<protein>
    <recommendedName>
        <fullName evidence="11">G-protein coupled receptors family 1 profile domain-containing protein</fullName>
    </recommendedName>
</protein>
<dbReference type="InterPro" id="IPR000611">
    <property type="entry name" value="NPY_rcpt"/>
</dbReference>
<evidence type="ECO:0000256" key="8">
    <source>
        <dbReference type="ARBA" id="ARBA00023224"/>
    </source>
</evidence>
<evidence type="ECO:0000256" key="3">
    <source>
        <dbReference type="ARBA" id="ARBA00022692"/>
    </source>
</evidence>